<keyword evidence="3" id="KW-1185">Reference proteome</keyword>
<protein>
    <submittedName>
        <fullName evidence="2">Uncharacterized protein</fullName>
    </submittedName>
</protein>
<feature type="compositionally biased region" description="Low complexity" evidence="1">
    <location>
        <begin position="39"/>
        <end position="53"/>
    </location>
</feature>
<reference evidence="2 3" key="1">
    <citation type="submission" date="2019-05" db="EMBL/GenBank/DDBJ databases">
        <title>Another draft genome of Portunus trituberculatus and its Hox gene families provides insights of decapod evolution.</title>
        <authorList>
            <person name="Jeong J.-H."/>
            <person name="Song I."/>
            <person name="Kim S."/>
            <person name="Choi T."/>
            <person name="Kim D."/>
            <person name="Ryu S."/>
            <person name="Kim W."/>
        </authorList>
    </citation>
    <scope>NUCLEOTIDE SEQUENCE [LARGE SCALE GENOMIC DNA]</scope>
    <source>
        <tissue evidence="2">Muscle</tissue>
    </source>
</reference>
<evidence type="ECO:0000256" key="1">
    <source>
        <dbReference type="SAM" id="MobiDB-lite"/>
    </source>
</evidence>
<sequence length="89" mass="9319">MKVSMRARRTPPHTSARMTHATHQPPGHRPPPLPPPSTPISHTSPTTEPALLTTPPPPLSPGARRTGRGSACPFSSTTRGSGRAMGGSR</sequence>
<comment type="caution">
    <text evidence="2">The sequence shown here is derived from an EMBL/GenBank/DDBJ whole genome shotgun (WGS) entry which is preliminary data.</text>
</comment>
<organism evidence="2 3">
    <name type="scientific">Portunus trituberculatus</name>
    <name type="common">Swimming crab</name>
    <name type="synonym">Neptunus trituberculatus</name>
    <dbReference type="NCBI Taxonomy" id="210409"/>
    <lineage>
        <taxon>Eukaryota</taxon>
        <taxon>Metazoa</taxon>
        <taxon>Ecdysozoa</taxon>
        <taxon>Arthropoda</taxon>
        <taxon>Crustacea</taxon>
        <taxon>Multicrustacea</taxon>
        <taxon>Malacostraca</taxon>
        <taxon>Eumalacostraca</taxon>
        <taxon>Eucarida</taxon>
        <taxon>Decapoda</taxon>
        <taxon>Pleocyemata</taxon>
        <taxon>Brachyura</taxon>
        <taxon>Eubrachyura</taxon>
        <taxon>Portunoidea</taxon>
        <taxon>Portunidae</taxon>
        <taxon>Portuninae</taxon>
        <taxon>Portunus</taxon>
    </lineage>
</organism>
<evidence type="ECO:0000313" key="2">
    <source>
        <dbReference type="EMBL" id="MPD04053.1"/>
    </source>
</evidence>
<dbReference type="Proteomes" id="UP000324222">
    <property type="component" value="Unassembled WGS sequence"/>
</dbReference>
<dbReference type="AlphaFoldDB" id="A0A5B7K688"/>
<feature type="region of interest" description="Disordered" evidence="1">
    <location>
        <begin position="1"/>
        <end position="89"/>
    </location>
</feature>
<gene>
    <name evidence="2" type="ORF">E2C01_099722</name>
</gene>
<dbReference type="EMBL" id="VSRR010139233">
    <property type="protein sequence ID" value="MPD04053.1"/>
    <property type="molecule type" value="Genomic_DNA"/>
</dbReference>
<evidence type="ECO:0000313" key="3">
    <source>
        <dbReference type="Proteomes" id="UP000324222"/>
    </source>
</evidence>
<feature type="compositionally biased region" description="Basic residues" evidence="1">
    <location>
        <begin position="1"/>
        <end position="11"/>
    </location>
</feature>
<accession>A0A5B7K688</accession>
<proteinExistence type="predicted"/>
<name>A0A5B7K688_PORTR</name>
<feature type="compositionally biased region" description="Pro residues" evidence="1">
    <location>
        <begin position="27"/>
        <end position="38"/>
    </location>
</feature>